<gene>
    <name evidence="1" type="ORF">Tcan_08823</name>
</gene>
<organism evidence="1 2">
    <name type="scientific">Toxocara canis</name>
    <name type="common">Canine roundworm</name>
    <dbReference type="NCBI Taxonomy" id="6265"/>
    <lineage>
        <taxon>Eukaryota</taxon>
        <taxon>Metazoa</taxon>
        <taxon>Ecdysozoa</taxon>
        <taxon>Nematoda</taxon>
        <taxon>Chromadorea</taxon>
        <taxon>Rhabditida</taxon>
        <taxon>Spirurina</taxon>
        <taxon>Ascaridomorpha</taxon>
        <taxon>Ascaridoidea</taxon>
        <taxon>Toxocaridae</taxon>
        <taxon>Toxocara</taxon>
    </lineage>
</organism>
<reference evidence="1 2" key="1">
    <citation type="submission" date="2014-11" db="EMBL/GenBank/DDBJ databases">
        <title>Genetic blueprint of the zoonotic pathogen Toxocara canis.</title>
        <authorList>
            <person name="Zhu X.-Q."/>
            <person name="Korhonen P.K."/>
            <person name="Cai H."/>
            <person name="Young N.D."/>
            <person name="Nejsum P."/>
            <person name="von Samson-Himmelstjerna G."/>
            <person name="Boag P.R."/>
            <person name="Tan P."/>
            <person name="Li Q."/>
            <person name="Min J."/>
            <person name="Yang Y."/>
            <person name="Wang X."/>
            <person name="Fang X."/>
            <person name="Hall R.S."/>
            <person name="Hofmann A."/>
            <person name="Sternberg P.W."/>
            <person name="Jex A.R."/>
            <person name="Gasser R.B."/>
        </authorList>
    </citation>
    <scope>NUCLEOTIDE SEQUENCE [LARGE SCALE GENOMIC DNA]</scope>
    <source>
        <strain evidence="1">PN_DK_2014</strain>
    </source>
</reference>
<dbReference type="AlphaFoldDB" id="A0A0B2ULP7"/>
<accession>A0A0B2ULP7</accession>
<sequence length="212" mass="22885">MPLLAFGRAITSDQGADCAGSGSVGAFVTVDIWSGKCIKDSFIAATIHYVGDGCLKNAFLGLKRLNGHHDAQKARHEAEYAKLVKALSHRKQSAKRNVPLTTLEESWRMSVSERGIAPKKTVHSGPPKAGGLTKCLSKLVSHPRVSRVYSRAESAVALPTSRGCLCLLLDGPLQVIKEQIVREVDLLEHSSLSTFGAESVSRIRSLLQRSIT</sequence>
<protein>
    <submittedName>
        <fullName evidence="1">Uncharacterized protein</fullName>
    </submittedName>
</protein>
<name>A0A0B2ULP7_TOXCA</name>
<dbReference type="EMBL" id="JPKZ01004123">
    <property type="protein sequence ID" value="KHN71966.1"/>
    <property type="molecule type" value="Genomic_DNA"/>
</dbReference>
<evidence type="ECO:0000313" key="2">
    <source>
        <dbReference type="Proteomes" id="UP000031036"/>
    </source>
</evidence>
<dbReference type="Proteomes" id="UP000031036">
    <property type="component" value="Unassembled WGS sequence"/>
</dbReference>
<keyword evidence="2" id="KW-1185">Reference proteome</keyword>
<comment type="caution">
    <text evidence="1">The sequence shown here is derived from an EMBL/GenBank/DDBJ whole genome shotgun (WGS) entry which is preliminary data.</text>
</comment>
<proteinExistence type="predicted"/>
<evidence type="ECO:0000313" key="1">
    <source>
        <dbReference type="EMBL" id="KHN71966.1"/>
    </source>
</evidence>